<comment type="caution">
    <text evidence="1">The sequence shown here is derived from an EMBL/GenBank/DDBJ whole genome shotgun (WGS) entry which is preliminary data.</text>
</comment>
<keyword evidence="2" id="KW-1185">Reference proteome</keyword>
<sequence length="190" mass="20737">MDRLKEAIRRQGTVQSGKVLQLDAILNHQVDPELIMEMGEEFARLYRESGVTKVVTIESSGIPIGFAAAYKLGVPMVFARRKKTLTTDNDSYCERVPSFTKGIVTDLMISKKLLSSKDRVLIIDDIIANGDAVRGVIRILEQAGCTLVGLGIAVEKAFEKGAPALREAGVRLDSLVRVASVDGSEVRFTD</sequence>
<keyword evidence="1" id="KW-0328">Glycosyltransferase</keyword>
<gene>
    <name evidence="1" type="ORF">ACI1P1_29500</name>
</gene>
<evidence type="ECO:0000313" key="2">
    <source>
        <dbReference type="Proteomes" id="UP001631969"/>
    </source>
</evidence>
<accession>A0ACC7P661</accession>
<evidence type="ECO:0000313" key="1">
    <source>
        <dbReference type="EMBL" id="MFM9332438.1"/>
    </source>
</evidence>
<dbReference type="EC" id="2.4.2.22" evidence="1"/>
<dbReference type="Proteomes" id="UP001631969">
    <property type="component" value="Unassembled WGS sequence"/>
</dbReference>
<protein>
    <submittedName>
        <fullName evidence="1">Xanthine phosphoribosyltransferase</fullName>
        <ecNumber evidence="1">2.4.2.22</ecNumber>
    </submittedName>
</protein>
<proteinExistence type="predicted"/>
<name>A0ACC7P661_9BACL</name>
<reference evidence="1" key="1">
    <citation type="submission" date="2024-12" db="EMBL/GenBank/DDBJ databases">
        <authorList>
            <person name="Wu N."/>
        </authorList>
    </citation>
    <scope>NUCLEOTIDE SEQUENCE</scope>
    <source>
        <strain evidence="1">P15</strain>
    </source>
</reference>
<keyword evidence="1" id="KW-0808">Transferase</keyword>
<dbReference type="EMBL" id="JBJURJ010000031">
    <property type="protein sequence ID" value="MFM9332438.1"/>
    <property type="molecule type" value="Genomic_DNA"/>
</dbReference>
<organism evidence="1 2">
    <name type="scientific">Paenibacillus mesotrionivorans</name>
    <dbReference type="NCBI Taxonomy" id="3160968"/>
    <lineage>
        <taxon>Bacteria</taxon>
        <taxon>Bacillati</taxon>
        <taxon>Bacillota</taxon>
        <taxon>Bacilli</taxon>
        <taxon>Bacillales</taxon>
        <taxon>Paenibacillaceae</taxon>
        <taxon>Paenibacillus</taxon>
    </lineage>
</organism>